<evidence type="ECO:0000313" key="2">
    <source>
        <dbReference type="EMBL" id="GBP18990.1"/>
    </source>
</evidence>
<proteinExistence type="predicted"/>
<evidence type="ECO:0000256" key="1">
    <source>
        <dbReference type="SAM" id="MobiDB-lite"/>
    </source>
</evidence>
<sequence>MSEMRNAATEVYASGGVSVLLFIKRPAINYDKLSPLCRRLRMGSVGRREGLKPQAPPSERAHVPQRWGD</sequence>
<dbReference type="EMBL" id="BGZK01000103">
    <property type="protein sequence ID" value="GBP18990.1"/>
    <property type="molecule type" value="Genomic_DNA"/>
</dbReference>
<gene>
    <name evidence="2" type="ORF">EVAR_78458_1</name>
</gene>
<keyword evidence="3" id="KW-1185">Reference proteome</keyword>
<reference evidence="2 3" key="1">
    <citation type="journal article" date="2019" name="Commun. Biol.">
        <title>The bagworm genome reveals a unique fibroin gene that provides high tensile strength.</title>
        <authorList>
            <person name="Kono N."/>
            <person name="Nakamura H."/>
            <person name="Ohtoshi R."/>
            <person name="Tomita M."/>
            <person name="Numata K."/>
            <person name="Arakawa K."/>
        </authorList>
    </citation>
    <scope>NUCLEOTIDE SEQUENCE [LARGE SCALE GENOMIC DNA]</scope>
</reference>
<evidence type="ECO:0000313" key="3">
    <source>
        <dbReference type="Proteomes" id="UP000299102"/>
    </source>
</evidence>
<feature type="region of interest" description="Disordered" evidence="1">
    <location>
        <begin position="46"/>
        <end position="69"/>
    </location>
</feature>
<protein>
    <submittedName>
        <fullName evidence="2">Uncharacterized protein</fullName>
    </submittedName>
</protein>
<dbReference type="AlphaFoldDB" id="A0A4C1TYB4"/>
<accession>A0A4C1TYB4</accession>
<dbReference type="Proteomes" id="UP000299102">
    <property type="component" value="Unassembled WGS sequence"/>
</dbReference>
<organism evidence="2 3">
    <name type="scientific">Eumeta variegata</name>
    <name type="common">Bagworm moth</name>
    <name type="synonym">Eumeta japonica</name>
    <dbReference type="NCBI Taxonomy" id="151549"/>
    <lineage>
        <taxon>Eukaryota</taxon>
        <taxon>Metazoa</taxon>
        <taxon>Ecdysozoa</taxon>
        <taxon>Arthropoda</taxon>
        <taxon>Hexapoda</taxon>
        <taxon>Insecta</taxon>
        <taxon>Pterygota</taxon>
        <taxon>Neoptera</taxon>
        <taxon>Endopterygota</taxon>
        <taxon>Lepidoptera</taxon>
        <taxon>Glossata</taxon>
        <taxon>Ditrysia</taxon>
        <taxon>Tineoidea</taxon>
        <taxon>Psychidae</taxon>
        <taxon>Oiketicinae</taxon>
        <taxon>Eumeta</taxon>
    </lineage>
</organism>
<comment type="caution">
    <text evidence="2">The sequence shown here is derived from an EMBL/GenBank/DDBJ whole genome shotgun (WGS) entry which is preliminary data.</text>
</comment>
<name>A0A4C1TYB4_EUMVA</name>